<sequence>MSAGDFRLGVLTSGENVLWQGQPVPSFIPSVFGFFILFIGGFFAVGTLLFMAMLRSELAKQEITGTPETVFSIWLFLSSLLAISLGIMASAVLWPRCKQKNTWYTLTTKQIFIATSIPFIGKYRQSFMIQDCKAPELQDGRLQSVFSLKKQCKAPSTITVLIAIPSFQLALSVSKTVTKYIDCCVNYRLRQQNGKTSHDRPR</sequence>
<evidence type="ECO:0000313" key="3">
    <source>
        <dbReference type="Proteomes" id="UP001429564"/>
    </source>
</evidence>
<accession>A0ABX0WAG2</accession>
<keyword evidence="1" id="KW-0472">Membrane</keyword>
<dbReference type="EMBL" id="QHLQ01000020">
    <property type="protein sequence ID" value="NIZ62650.1"/>
    <property type="molecule type" value="Genomic_DNA"/>
</dbReference>
<proteinExistence type="predicted"/>
<name>A0ABX0WAG2_9RHOB</name>
<keyword evidence="3" id="KW-1185">Reference proteome</keyword>
<feature type="transmembrane region" description="Helical" evidence="1">
    <location>
        <begin position="27"/>
        <end position="52"/>
    </location>
</feature>
<organism evidence="2 3">
    <name type="scientific">Parasedimentitalea denitrificans</name>
    <dbReference type="NCBI Taxonomy" id="2211118"/>
    <lineage>
        <taxon>Bacteria</taxon>
        <taxon>Pseudomonadati</taxon>
        <taxon>Pseudomonadota</taxon>
        <taxon>Alphaproteobacteria</taxon>
        <taxon>Rhodobacterales</taxon>
        <taxon>Paracoccaceae</taxon>
        <taxon>Parasedimentitalea</taxon>
    </lineage>
</organism>
<evidence type="ECO:0000256" key="1">
    <source>
        <dbReference type="SAM" id="Phobius"/>
    </source>
</evidence>
<dbReference type="RefSeq" id="WP_167685269.1">
    <property type="nucleotide sequence ID" value="NZ_QHLQ01000020.1"/>
</dbReference>
<keyword evidence="1" id="KW-0812">Transmembrane</keyword>
<reference evidence="2 3" key="1">
    <citation type="submission" date="2018-05" db="EMBL/GenBank/DDBJ databases">
        <authorList>
            <person name="Zhang Y.-J."/>
        </authorList>
    </citation>
    <scope>NUCLEOTIDE SEQUENCE [LARGE SCALE GENOMIC DNA]</scope>
    <source>
        <strain evidence="2 3">CY04</strain>
    </source>
</reference>
<dbReference type="Proteomes" id="UP001429564">
    <property type="component" value="Unassembled WGS sequence"/>
</dbReference>
<feature type="transmembrane region" description="Helical" evidence="1">
    <location>
        <begin position="73"/>
        <end position="94"/>
    </location>
</feature>
<protein>
    <submittedName>
        <fullName evidence="2">Uncharacterized protein</fullName>
    </submittedName>
</protein>
<keyword evidence="1" id="KW-1133">Transmembrane helix</keyword>
<comment type="caution">
    <text evidence="2">The sequence shown here is derived from an EMBL/GenBank/DDBJ whole genome shotgun (WGS) entry which is preliminary data.</text>
</comment>
<evidence type="ECO:0000313" key="2">
    <source>
        <dbReference type="EMBL" id="NIZ62650.1"/>
    </source>
</evidence>
<gene>
    <name evidence="2" type="ORF">DL239_16890</name>
</gene>